<protein>
    <submittedName>
        <fullName evidence="2">Uncharacterized protein</fullName>
    </submittedName>
</protein>
<dbReference type="AlphaFoldDB" id="A0A4Y1YL66"/>
<evidence type="ECO:0000256" key="1">
    <source>
        <dbReference type="SAM" id="MobiDB-lite"/>
    </source>
</evidence>
<reference evidence="2 3" key="1">
    <citation type="submission" date="2019-06" db="EMBL/GenBank/DDBJ databases">
        <title>Nitrosomonas stercoris KYUHI-S whole genome shotgun sequence.</title>
        <authorList>
            <person name="Nakagawa T."/>
            <person name="Tsuchiya Y."/>
            <person name="Takahashi R."/>
        </authorList>
    </citation>
    <scope>NUCLEOTIDE SEQUENCE [LARGE SCALE GENOMIC DNA]</scope>
    <source>
        <strain evidence="2 3">KYUHI-S</strain>
    </source>
</reference>
<keyword evidence="3" id="KW-1185">Reference proteome</keyword>
<evidence type="ECO:0000313" key="3">
    <source>
        <dbReference type="Proteomes" id="UP000316473"/>
    </source>
</evidence>
<feature type="compositionally biased region" description="Basic and acidic residues" evidence="1">
    <location>
        <begin position="40"/>
        <end position="57"/>
    </location>
</feature>
<organism evidence="2 3">
    <name type="scientific">Nitrosomonas stercoris</name>
    <dbReference type="NCBI Taxonomy" id="1444684"/>
    <lineage>
        <taxon>Bacteria</taxon>
        <taxon>Pseudomonadati</taxon>
        <taxon>Pseudomonadota</taxon>
        <taxon>Betaproteobacteria</taxon>
        <taxon>Nitrosomonadales</taxon>
        <taxon>Nitrosomonadaceae</taxon>
        <taxon>Nitrosomonas</taxon>
    </lineage>
</organism>
<feature type="region of interest" description="Disordered" evidence="1">
    <location>
        <begin position="36"/>
        <end position="57"/>
    </location>
</feature>
<accession>A0A4Y1YL66</accession>
<name>A0A4Y1YL66_9PROT</name>
<dbReference type="Proteomes" id="UP000316473">
    <property type="component" value="Chromosome"/>
</dbReference>
<evidence type="ECO:0000313" key="2">
    <source>
        <dbReference type="EMBL" id="BBL34459.1"/>
    </source>
</evidence>
<sequence length="57" mass="6479">MSLSDPDRKWPGHRSVPSRQIEIAYLEAIKLLPEPEVPSEEARALATDTDRNRHDLA</sequence>
<dbReference type="KEGG" id="nst:Nstercoris_00695"/>
<dbReference type="EMBL" id="AP019755">
    <property type="protein sequence ID" value="BBL34459.1"/>
    <property type="molecule type" value="Genomic_DNA"/>
</dbReference>
<proteinExistence type="predicted"/>
<gene>
    <name evidence="2" type="ORF">Nstercoris_00695</name>
</gene>